<gene>
    <name evidence="2" type="ORF">F4694_001194</name>
</gene>
<dbReference type="InterPro" id="IPR011051">
    <property type="entry name" value="RmlC_Cupin_sf"/>
</dbReference>
<evidence type="ECO:0000259" key="1">
    <source>
        <dbReference type="Pfam" id="PF07883"/>
    </source>
</evidence>
<dbReference type="GO" id="GO:0016853">
    <property type="term" value="F:isomerase activity"/>
    <property type="evidence" value="ECO:0007669"/>
    <property type="project" value="UniProtKB-KW"/>
</dbReference>
<dbReference type="PANTHER" id="PTHR43346">
    <property type="entry name" value="LIGAND BINDING DOMAIN PROTEIN, PUTATIVE (AFU_ORTHOLOGUE AFUA_6G14370)-RELATED"/>
    <property type="match status" value="1"/>
</dbReference>
<accession>A0A852T6Q7</accession>
<dbReference type="CDD" id="cd02223">
    <property type="entry name" value="cupin_Bh2720-like"/>
    <property type="match status" value="1"/>
</dbReference>
<dbReference type="EMBL" id="JACCBX010000002">
    <property type="protein sequence ID" value="NYE04450.1"/>
    <property type="molecule type" value="Genomic_DNA"/>
</dbReference>
<dbReference type="PANTHER" id="PTHR43346:SF1">
    <property type="entry name" value="QUERCETIN 2,3-DIOXYGENASE-RELATED"/>
    <property type="match status" value="1"/>
</dbReference>
<evidence type="ECO:0000313" key="2">
    <source>
        <dbReference type="EMBL" id="NYE04450.1"/>
    </source>
</evidence>
<dbReference type="InterPro" id="IPR013096">
    <property type="entry name" value="Cupin_2"/>
</dbReference>
<comment type="caution">
    <text evidence="2">The sequence shown here is derived from an EMBL/GenBank/DDBJ whole genome shotgun (WGS) entry which is preliminary data.</text>
</comment>
<dbReference type="SUPFAM" id="SSF51182">
    <property type="entry name" value="RmlC-like cupins"/>
    <property type="match status" value="1"/>
</dbReference>
<dbReference type="AlphaFoldDB" id="A0A852T6Q7"/>
<evidence type="ECO:0000313" key="3">
    <source>
        <dbReference type="Proteomes" id="UP000548423"/>
    </source>
</evidence>
<dbReference type="InterPro" id="IPR052538">
    <property type="entry name" value="Flavonoid_dioxygenase-like"/>
</dbReference>
<dbReference type="Proteomes" id="UP000548423">
    <property type="component" value="Unassembled WGS sequence"/>
</dbReference>
<dbReference type="Pfam" id="PF07883">
    <property type="entry name" value="Cupin_2"/>
    <property type="match status" value="1"/>
</dbReference>
<organism evidence="2 3">
    <name type="scientific">Neobacillus niacini</name>
    <dbReference type="NCBI Taxonomy" id="86668"/>
    <lineage>
        <taxon>Bacteria</taxon>
        <taxon>Bacillati</taxon>
        <taxon>Bacillota</taxon>
        <taxon>Bacilli</taxon>
        <taxon>Bacillales</taxon>
        <taxon>Bacillaceae</taxon>
        <taxon>Neobacillus</taxon>
    </lineage>
</organism>
<reference evidence="3" key="1">
    <citation type="submission" date="2020-07" db="EMBL/GenBank/DDBJ databases">
        <authorList>
            <person name="Partida-Martinez L."/>
            <person name="Huntemann M."/>
            <person name="Clum A."/>
            <person name="Wang J."/>
            <person name="Palaniappan K."/>
            <person name="Ritter S."/>
            <person name="Chen I.-M."/>
            <person name="Stamatis D."/>
            <person name="Reddy T."/>
            <person name="O'Malley R."/>
            <person name="Daum C."/>
            <person name="Shapiro N."/>
            <person name="Ivanova N."/>
            <person name="Kyrpides N."/>
            <person name="Woyke T."/>
        </authorList>
    </citation>
    <scope>NUCLEOTIDE SEQUENCE [LARGE SCALE GENOMIC DNA]</scope>
    <source>
        <strain evidence="3">AT2.8</strain>
    </source>
</reference>
<feature type="domain" description="Cupin type-2" evidence="1">
    <location>
        <begin position="99"/>
        <end position="174"/>
    </location>
</feature>
<protein>
    <submittedName>
        <fullName evidence="2">Mannose-6-phosphate isomerase-like protein (Cupin superfamily)</fullName>
    </submittedName>
</protein>
<dbReference type="Gene3D" id="2.60.120.10">
    <property type="entry name" value="Jelly Rolls"/>
    <property type="match status" value="1"/>
</dbReference>
<sequence>MSKMNYVPYLYPYPYQYPYYVNVPIDHCGRQIMNWDYTDEFIYSNPNPYRHWHPVFDERNIQLKDYGKEPYVVNINEASKQNSTFRTAIWTGNHLQVTLMSIGVGEDIGLEVHPHIDQFLRIEDGTGIVQMGDSKDNLTFQARVSDDFAIMVPAGKWHNVTNTGNKPLKLYSIYAPPLHPFGTVHKTKAEAMAAEENHA</sequence>
<reference evidence="3" key="2">
    <citation type="submission" date="2020-08" db="EMBL/GenBank/DDBJ databases">
        <title>The Agave Microbiome: Exploring the role of microbial communities in plant adaptations to desert environments.</title>
        <authorList>
            <person name="Partida-Martinez L.P."/>
        </authorList>
    </citation>
    <scope>NUCLEOTIDE SEQUENCE [LARGE SCALE GENOMIC DNA]</scope>
    <source>
        <strain evidence="3">AT2.8</strain>
    </source>
</reference>
<name>A0A852T6Q7_9BACI</name>
<dbReference type="InterPro" id="IPR014710">
    <property type="entry name" value="RmlC-like_jellyroll"/>
</dbReference>
<proteinExistence type="predicted"/>